<dbReference type="OrthoDB" id="408631at2759"/>
<evidence type="ECO:0000313" key="3">
    <source>
        <dbReference type="Proteomes" id="UP000887226"/>
    </source>
</evidence>
<dbReference type="InterPro" id="IPR029058">
    <property type="entry name" value="AB_hydrolase_fold"/>
</dbReference>
<dbReference type="Gene3D" id="3.40.50.1820">
    <property type="entry name" value="alpha/beta hydrolase"/>
    <property type="match status" value="1"/>
</dbReference>
<reference evidence="2" key="1">
    <citation type="journal article" date="2021" name="IMA Fungus">
        <title>Genomic characterization of three marine fungi, including Emericellopsis atlantica sp. nov. with signatures of a generalist lifestyle and marine biomass degradation.</title>
        <authorList>
            <person name="Hagestad O.C."/>
            <person name="Hou L."/>
            <person name="Andersen J.H."/>
            <person name="Hansen E.H."/>
            <person name="Altermark B."/>
            <person name="Li C."/>
            <person name="Kuhnert E."/>
            <person name="Cox R.J."/>
            <person name="Crous P.W."/>
            <person name="Spatafora J.W."/>
            <person name="Lail K."/>
            <person name="Amirebrahimi M."/>
            <person name="Lipzen A."/>
            <person name="Pangilinan J."/>
            <person name="Andreopoulos W."/>
            <person name="Hayes R.D."/>
            <person name="Ng V."/>
            <person name="Grigoriev I.V."/>
            <person name="Jackson S.A."/>
            <person name="Sutton T.D.S."/>
            <person name="Dobson A.D.W."/>
            <person name="Rama T."/>
        </authorList>
    </citation>
    <scope>NUCLEOTIDE SEQUENCE</scope>
    <source>
        <strain evidence="2">TRa3180A</strain>
    </source>
</reference>
<dbReference type="GO" id="GO:0016787">
    <property type="term" value="F:hydrolase activity"/>
    <property type="evidence" value="ECO:0007669"/>
    <property type="project" value="UniProtKB-KW"/>
</dbReference>
<dbReference type="EMBL" id="MU253991">
    <property type="protein sequence ID" value="KAG9243281.1"/>
    <property type="molecule type" value="Genomic_DNA"/>
</dbReference>
<gene>
    <name evidence="2" type="ORF">BJ878DRAFT_126724</name>
</gene>
<keyword evidence="3" id="KW-1185">Reference proteome</keyword>
<evidence type="ECO:0000313" key="2">
    <source>
        <dbReference type="EMBL" id="KAG9243281.1"/>
    </source>
</evidence>
<dbReference type="PANTHER" id="PTHR23024">
    <property type="entry name" value="ARYLACETAMIDE DEACETYLASE"/>
    <property type="match status" value="1"/>
</dbReference>
<proteinExistence type="predicted"/>
<dbReference type="PANTHER" id="PTHR23024:SF24">
    <property type="entry name" value="ALPHA_BETA HYDROLASE FOLD-3 DOMAIN-CONTAINING PROTEIN"/>
    <property type="match status" value="1"/>
</dbReference>
<protein>
    <submittedName>
        <fullName evidence="2">Alpha/beta hydrolase fold-domain-containing protein</fullName>
    </submittedName>
</protein>
<accession>A0A9P7Z106</accession>
<dbReference type="SUPFAM" id="SSF53474">
    <property type="entry name" value="alpha/beta-Hydrolases"/>
    <property type="match status" value="1"/>
</dbReference>
<dbReference type="Proteomes" id="UP000887226">
    <property type="component" value="Unassembled WGS sequence"/>
</dbReference>
<feature type="domain" description="Alpha/beta hydrolase fold-3" evidence="1">
    <location>
        <begin position="79"/>
        <end position="328"/>
    </location>
</feature>
<organism evidence="2 3">
    <name type="scientific">Calycina marina</name>
    <dbReference type="NCBI Taxonomy" id="1763456"/>
    <lineage>
        <taxon>Eukaryota</taxon>
        <taxon>Fungi</taxon>
        <taxon>Dikarya</taxon>
        <taxon>Ascomycota</taxon>
        <taxon>Pezizomycotina</taxon>
        <taxon>Leotiomycetes</taxon>
        <taxon>Helotiales</taxon>
        <taxon>Pezizellaceae</taxon>
        <taxon>Calycina</taxon>
    </lineage>
</organism>
<dbReference type="InterPro" id="IPR013094">
    <property type="entry name" value="AB_hydrolase_3"/>
</dbReference>
<dbReference type="AlphaFoldDB" id="A0A9P7Z106"/>
<dbReference type="Pfam" id="PF07859">
    <property type="entry name" value="Abhydrolase_3"/>
    <property type="match status" value="1"/>
</dbReference>
<evidence type="ECO:0000259" key="1">
    <source>
        <dbReference type="Pfam" id="PF07859"/>
    </source>
</evidence>
<dbReference type="InterPro" id="IPR050466">
    <property type="entry name" value="Carboxylest/Gibb_receptor"/>
</dbReference>
<sequence length="359" mass="40002">MSSIFNQPFGLTWRKALLSAPRLVPDAALYLINPDGPHPIVIKIPSRGTHLIPLYVFIPGASKLDTSTSIEPTRHPVLLDFHGGGFIFGSCQEQAPWCAKIARELNAVSISVDYRLGPAAKFPAANEDSEDVLNAVLDPTKPGYQELRYLINEYLLRTSKRRIELDVTKFAASGFSSGGNLALNLGLNVRSSRVEEGDLPCLFPPSYARDIPLLLFFPSLDCRQLPSERPRPPIMEQQKASFSISLELESTLMPTYLPRDQAGHPRASPGLAKIRDGGLHDRVKMLLILPEMDTLAEQSHIWVSKVAEEGRASDLTVEEVKGVVHGWTQFPDSWLTEEHQKLKLDMFNKARDFIAQAWK</sequence>
<name>A0A9P7Z106_9HELO</name>
<comment type="caution">
    <text evidence="2">The sequence shown here is derived from an EMBL/GenBank/DDBJ whole genome shotgun (WGS) entry which is preliminary data.</text>
</comment>
<keyword evidence="2" id="KW-0378">Hydrolase</keyword>